<organism evidence="1 2">
    <name type="scientific">Candidatus Uhrbacteria bacterium RIFCSPLOWO2_02_FULL_51_9</name>
    <dbReference type="NCBI Taxonomy" id="1802410"/>
    <lineage>
        <taxon>Bacteria</taxon>
        <taxon>Candidatus Uhriibacteriota</taxon>
    </lineage>
</organism>
<proteinExistence type="predicted"/>
<evidence type="ECO:0000313" key="1">
    <source>
        <dbReference type="EMBL" id="OGL88589.1"/>
    </source>
</evidence>
<accession>A0A1F7VDK0</accession>
<reference evidence="1 2" key="1">
    <citation type="journal article" date="2016" name="Nat. Commun.">
        <title>Thousands of microbial genomes shed light on interconnected biogeochemical processes in an aquifer system.</title>
        <authorList>
            <person name="Anantharaman K."/>
            <person name="Brown C.T."/>
            <person name="Hug L.A."/>
            <person name="Sharon I."/>
            <person name="Castelle C.J."/>
            <person name="Probst A.J."/>
            <person name="Thomas B.C."/>
            <person name="Singh A."/>
            <person name="Wilkins M.J."/>
            <person name="Karaoz U."/>
            <person name="Brodie E.L."/>
            <person name="Williams K.H."/>
            <person name="Hubbard S.S."/>
            <person name="Banfield J.F."/>
        </authorList>
    </citation>
    <scope>NUCLEOTIDE SEQUENCE [LARGE SCALE GENOMIC DNA]</scope>
</reference>
<dbReference type="Proteomes" id="UP000176678">
    <property type="component" value="Unassembled WGS sequence"/>
</dbReference>
<sequence>MRTEREQALKLRLVGKSYNEITRLLEVPKSTLSGWFTGLVLPTHAQERLQKRVAEGSFRGLMKRNKNQTHLARERMRIIRNEGRDDIKFISKNELKMIGLALYWAEGYKRLIKKNGREVTYHPVSLSNSDPELIQIFLRFLREICDVADQDIDADIRIFEHMNEKELLRFWQNVTGLPQKNFRKTYYGVSKSSLGKRPFNRLPHGTIAIRVNNTKLFHRIMGWLEGLAKIGSMCNT</sequence>
<evidence type="ECO:0000313" key="2">
    <source>
        <dbReference type="Proteomes" id="UP000176678"/>
    </source>
</evidence>
<gene>
    <name evidence="1" type="ORF">A3H75_00210</name>
</gene>
<name>A0A1F7VDK0_9BACT</name>
<dbReference type="EMBL" id="MGES01000038">
    <property type="protein sequence ID" value="OGL88589.1"/>
    <property type="molecule type" value="Genomic_DNA"/>
</dbReference>
<dbReference type="AlphaFoldDB" id="A0A1F7VDK0"/>
<comment type="caution">
    <text evidence="1">The sequence shown here is derived from an EMBL/GenBank/DDBJ whole genome shotgun (WGS) entry which is preliminary data.</text>
</comment>
<protein>
    <submittedName>
        <fullName evidence="1">Uncharacterized protein</fullName>
    </submittedName>
</protein>